<name>A0A4S8R382_9HELO</name>
<dbReference type="Gene3D" id="2.120.10.30">
    <property type="entry name" value="TolB, C-terminal domain"/>
    <property type="match status" value="1"/>
</dbReference>
<evidence type="ECO:0000256" key="1">
    <source>
        <dbReference type="SAM" id="Phobius"/>
    </source>
</evidence>
<evidence type="ECO:0000313" key="2">
    <source>
        <dbReference type="EMBL" id="THV52283.1"/>
    </source>
</evidence>
<dbReference type="PANTHER" id="PTHR11799">
    <property type="entry name" value="PARAOXONASE"/>
    <property type="match status" value="1"/>
</dbReference>
<keyword evidence="1" id="KW-1133">Transmembrane helix</keyword>
<protein>
    <recommendedName>
        <fullName evidence="4">SMP-30/Gluconolactonase/LRE-like region domain-containing protein</fullName>
    </recommendedName>
</protein>
<evidence type="ECO:0000313" key="3">
    <source>
        <dbReference type="Proteomes" id="UP000308671"/>
    </source>
</evidence>
<dbReference type="Proteomes" id="UP000308671">
    <property type="component" value="Unassembled WGS sequence"/>
</dbReference>
<feature type="transmembrane region" description="Helical" evidence="1">
    <location>
        <begin position="6"/>
        <end position="24"/>
    </location>
</feature>
<reference evidence="2 3" key="1">
    <citation type="submission" date="2017-12" db="EMBL/GenBank/DDBJ databases">
        <title>Comparative genomics of Botrytis spp.</title>
        <authorList>
            <person name="Valero-Jimenez C.A."/>
            <person name="Tapia P."/>
            <person name="Veloso J."/>
            <person name="Silva-Moreno E."/>
            <person name="Staats M."/>
            <person name="Valdes J.H."/>
            <person name="Van Kan J.A.L."/>
        </authorList>
    </citation>
    <scope>NUCLEOTIDE SEQUENCE [LARGE SCALE GENOMIC DNA]</scope>
    <source>
        <strain evidence="2 3">MUCL435</strain>
    </source>
</reference>
<keyword evidence="1" id="KW-0812">Transmembrane</keyword>
<keyword evidence="3" id="KW-1185">Reference proteome</keyword>
<dbReference type="InterPro" id="IPR011042">
    <property type="entry name" value="6-blade_b-propeller_TolB-like"/>
</dbReference>
<dbReference type="PANTHER" id="PTHR11799:SF12">
    <property type="entry name" value="PARAOXONASE-RELATED"/>
    <property type="match status" value="1"/>
</dbReference>
<gene>
    <name evidence="2" type="ORF">BGAL_0083g00050</name>
</gene>
<proteinExistence type="predicted"/>
<dbReference type="EMBL" id="PQXL01000083">
    <property type="protein sequence ID" value="THV52283.1"/>
    <property type="molecule type" value="Genomic_DNA"/>
</dbReference>
<sequence length="430" mass="47418">MARSLAYGGGIVVALIAILYQFLFKRIIFDVLGVGRSISTFDAFNATCERIDNIGIEACEDLWLHHDTGYLYMACSDLQSRLQWLPAADRLNISGRGVADRIGILDTRGEGSLESRLQWMTTENFSGNNGDGTFNLHGFDIRPDAKTGTLRILLINHRPPIDPLTGATLDAVTLGANSTIELFHTQVGSVSMKHIKTYADPAIHTPNQVAWVNDDDFVFTNDHSQKVGFRFNNVLKKPQRRHLDVLIGGGSIGHCDSRANHCNLVISTGLTGPNGLVTGRDGLIYVPNTVLHEIHIFSLTDDKTLLKQDTLQAPYPIDNMSIDENGDIIAASIPQTYKWLQYLDDQSIQVPAAVVRIRRRGSDFDRLIKEGVREGKDLGKSKEGYIVETIVEDDGKILTGVTAAVHDAQRGTLYLGGITVPFIMTCEMKK</sequence>
<dbReference type="InterPro" id="IPR051288">
    <property type="entry name" value="Serum_paraoxonase/arylesterase"/>
</dbReference>
<organism evidence="2 3">
    <name type="scientific">Botrytis galanthina</name>
    <dbReference type="NCBI Taxonomy" id="278940"/>
    <lineage>
        <taxon>Eukaryota</taxon>
        <taxon>Fungi</taxon>
        <taxon>Dikarya</taxon>
        <taxon>Ascomycota</taxon>
        <taxon>Pezizomycotina</taxon>
        <taxon>Leotiomycetes</taxon>
        <taxon>Helotiales</taxon>
        <taxon>Sclerotiniaceae</taxon>
        <taxon>Botrytis</taxon>
    </lineage>
</organism>
<dbReference type="OrthoDB" id="5307922at2759"/>
<evidence type="ECO:0008006" key="4">
    <source>
        <dbReference type="Google" id="ProtNLM"/>
    </source>
</evidence>
<dbReference type="SUPFAM" id="SSF63829">
    <property type="entry name" value="Calcium-dependent phosphotriesterase"/>
    <property type="match status" value="1"/>
</dbReference>
<comment type="caution">
    <text evidence="2">The sequence shown here is derived from an EMBL/GenBank/DDBJ whole genome shotgun (WGS) entry which is preliminary data.</text>
</comment>
<dbReference type="AlphaFoldDB" id="A0A4S8R382"/>
<keyword evidence="1" id="KW-0472">Membrane</keyword>
<accession>A0A4S8R382</accession>